<evidence type="ECO:0000313" key="2">
    <source>
        <dbReference type="Proteomes" id="UP001142400"/>
    </source>
</evidence>
<proteinExistence type="predicted"/>
<dbReference type="AlphaFoldDB" id="A0A9X2LXT2"/>
<dbReference type="EMBL" id="JANIIC010000027">
    <property type="protein sequence ID" value="MCQ8831783.1"/>
    <property type="molecule type" value="Genomic_DNA"/>
</dbReference>
<dbReference type="Proteomes" id="UP001142400">
    <property type="component" value="Unassembled WGS sequence"/>
</dbReference>
<name>A0A9X2LXT2_STRMQ</name>
<reference evidence="1" key="1">
    <citation type="submission" date="2022-06" db="EMBL/GenBank/DDBJ databases">
        <title>WGS of actinobacteria.</title>
        <authorList>
            <person name="Thawai C."/>
        </authorList>
    </citation>
    <scope>NUCLEOTIDE SEQUENCE</scope>
    <source>
        <strain evidence="1">DSM 42010</strain>
    </source>
</reference>
<dbReference type="RefSeq" id="WP_257632662.1">
    <property type="nucleotide sequence ID" value="NZ_JANIIC010000027.1"/>
</dbReference>
<sequence length="81" mass="9028">MPDYSNPDTPLTGRRCDWQATIVRGPVRYGMNPSQECAGTCTPRPGATVGSLLAWIKSWYAEHNGIPVSDVTIMRYSLREK</sequence>
<protein>
    <submittedName>
        <fullName evidence="1">Uncharacterized protein</fullName>
    </submittedName>
</protein>
<accession>A0A9X2LXT2</accession>
<gene>
    <name evidence="1" type="ORF">NQU54_22605</name>
</gene>
<evidence type="ECO:0000313" key="1">
    <source>
        <dbReference type="EMBL" id="MCQ8831783.1"/>
    </source>
</evidence>
<comment type="caution">
    <text evidence="1">The sequence shown here is derived from an EMBL/GenBank/DDBJ whole genome shotgun (WGS) entry which is preliminary data.</text>
</comment>
<organism evidence="1 2">
    <name type="scientific">Streptomyces malaysiensis subsp. samsunensis</name>
    <dbReference type="NCBI Taxonomy" id="459658"/>
    <lineage>
        <taxon>Bacteria</taxon>
        <taxon>Bacillati</taxon>
        <taxon>Actinomycetota</taxon>
        <taxon>Actinomycetes</taxon>
        <taxon>Kitasatosporales</taxon>
        <taxon>Streptomycetaceae</taxon>
        <taxon>Streptomyces</taxon>
        <taxon>Streptomyces violaceusniger group</taxon>
    </lineage>
</organism>
<keyword evidence="2" id="KW-1185">Reference proteome</keyword>